<keyword evidence="4" id="KW-1185">Reference proteome</keyword>
<accession>A0A369L5X5</accession>
<evidence type="ECO:0000313" key="4">
    <source>
        <dbReference type="Proteomes" id="UP000253792"/>
    </source>
</evidence>
<evidence type="ECO:0008006" key="5">
    <source>
        <dbReference type="Google" id="ProtNLM"/>
    </source>
</evidence>
<dbReference type="Pfam" id="PF04976">
    <property type="entry name" value="DmsC"/>
    <property type="match status" value="1"/>
</dbReference>
<keyword evidence="1" id="KW-0472">Membrane</keyword>
<reference evidence="3 4" key="1">
    <citation type="journal article" date="2018" name="Elife">
        <title>Discovery and characterization of a prevalent human gut bacterial enzyme sufficient for the inactivation of a family of plant toxins.</title>
        <authorList>
            <person name="Koppel N."/>
            <person name="Bisanz J.E."/>
            <person name="Pandelia M.E."/>
            <person name="Turnbaugh P.J."/>
            <person name="Balskus E.P."/>
        </authorList>
    </citation>
    <scope>NUCLEOTIDE SEQUENCE [LARGE SCALE GENOMIC DNA]</scope>
    <source>
        <strain evidence="4">anaerobia AP69FAA</strain>
    </source>
</reference>
<comment type="caution">
    <text evidence="3">The sequence shown here is derived from an EMBL/GenBank/DDBJ whole genome shotgun (WGS) entry which is preliminary data.</text>
</comment>
<dbReference type="AlphaFoldDB" id="A0A369L5X5"/>
<dbReference type="OrthoDB" id="3174671at2"/>
<feature type="signal peptide" evidence="2">
    <location>
        <begin position="1"/>
        <end position="23"/>
    </location>
</feature>
<feature type="transmembrane region" description="Helical" evidence="1">
    <location>
        <begin position="39"/>
        <end position="59"/>
    </location>
</feature>
<dbReference type="Gene3D" id="1.20.1630.10">
    <property type="entry name" value="Formate dehydrogenase/DMSO reductase domain"/>
    <property type="match status" value="1"/>
</dbReference>
<dbReference type="Proteomes" id="UP000253792">
    <property type="component" value="Unassembled WGS sequence"/>
</dbReference>
<organism evidence="3 4">
    <name type="scientific">Senegalimassilia anaerobia</name>
    <dbReference type="NCBI Taxonomy" id="1473216"/>
    <lineage>
        <taxon>Bacteria</taxon>
        <taxon>Bacillati</taxon>
        <taxon>Actinomycetota</taxon>
        <taxon>Coriobacteriia</taxon>
        <taxon>Coriobacteriales</taxon>
        <taxon>Coriobacteriaceae</taxon>
        <taxon>Senegalimassilia</taxon>
    </lineage>
</organism>
<keyword evidence="2" id="KW-0732">Signal</keyword>
<feature type="transmembrane region" description="Helical" evidence="1">
    <location>
        <begin position="105"/>
        <end position="126"/>
    </location>
</feature>
<dbReference type="RefSeq" id="WP_114621126.1">
    <property type="nucleotide sequence ID" value="NZ_PPTP01000008.1"/>
</dbReference>
<keyword evidence="1" id="KW-0812">Transmembrane</keyword>
<dbReference type="GO" id="GO:0016020">
    <property type="term" value="C:membrane"/>
    <property type="evidence" value="ECO:0007669"/>
    <property type="project" value="InterPro"/>
</dbReference>
<feature type="transmembrane region" description="Helical" evidence="1">
    <location>
        <begin position="165"/>
        <end position="191"/>
    </location>
</feature>
<feature type="transmembrane region" description="Helical" evidence="1">
    <location>
        <begin position="138"/>
        <end position="159"/>
    </location>
</feature>
<evidence type="ECO:0000256" key="2">
    <source>
        <dbReference type="SAM" id="SignalP"/>
    </source>
</evidence>
<feature type="transmembrane region" description="Helical" evidence="1">
    <location>
        <begin position="230"/>
        <end position="249"/>
    </location>
</feature>
<sequence>MILHVLPLLVFTTFAGFAAGAYAVDAVCGNGREAKTPWLFPLACVVLLGIGLCGTLAHLGQPLRFMNGMANPASGISQESYWAIALGIVIVVDLVLSWRGKTVRAVRWVGGAVAVGFMVVTGLAYFDCLGLVAWRGAATLPVFILGDVALGAGLCAVLAKVDDWAASLLGPATVAAQAAWGVAIVAFGMYLQRNGLDATALLAVAFVLGPVCASAVAAAARCGKLAGKTAGVVVLVLAFASVAVARYAFFSMGVGA</sequence>
<feature type="chain" id="PRO_5039200477" description="DMSO reductase" evidence="2">
    <location>
        <begin position="24"/>
        <end position="256"/>
    </location>
</feature>
<evidence type="ECO:0000256" key="1">
    <source>
        <dbReference type="SAM" id="Phobius"/>
    </source>
</evidence>
<protein>
    <recommendedName>
        <fullName evidence="5">DMSO reductase</fullName>
    </recommendedName>
</protein>
<name>A0A369L5X5_9ACTN</name>
<gene>
    <name evidence="3" type="ORF">C1880_08575</name>
</gene>
<evidence type="ECO:0000313" key="3">
    <source>
        <dbReference type="EMBL" id="RDB54602.1"/>
    </source>
</evidence>
<dbReference type="EMBL" id="PPTP01000008">
    <property type="protein sequence ID" value="RDB54602.1"/>
    <property type="molecule type" value="Genomic_DNA"/>
</dbReference>
<proteinExistence type="predicted"/>
<keyword evidence="1" id="KW-1133">Transmembrane helix</keyword>
<dbReference type="GO" id="GO:0019645">
    <property type="term" value="P:anaerobic electron transport chain"/>
    <property type="evidence" value="ECO:0007669"/>
    <property type="project" value="InterPro"/>
</dbReference>
<feature type="transmembrane region" description="Helical" evidence="1">
    <location>
        <begin position="198"/>
        <end position="218"/>
    </location>
</feature>
<dbReference type="InterPro" id="IPR007059">
    <property type="entry name" value="DmsC"/>
</dbReference>
<feature type="transmembrane region" description="Helical" evidence="1">
    <location>
        <begin position="80"/>
        <end position="99"/>
    </location>
</feature>